<evidence type="ECO:0000256" key="10">
    <source>
        <dbReference type="ARBA" id="ARBA00032441"/>
    </source>
</evidence>
<evidence type="ECO:0000256" key="9">
    <source>
        <dbReference type="ARBA" id="ARBA00022842"/>
    </source>
</evidence>
<comment type="caution">
    <text evidence="11">The sequence shown here is derived from an EMBL/GenBank/DDBJ whole genome shotgun (WGS) entry which is preliminary data.</text>
</comment>
<dbReference type="InterPro" id="IPR003442">
    <property type="entry name" value="T6A_TsaE"/>
</dbReference>
<sequence>MKKITLVDKTATMRIGSRLAQVCCQQTLIFLSGEVGVGKTTLSRSFLKTLGYLGHVKSPTYNLVESYTLEKWKVYHFDFYLIFSPEELEFIGIRDYFLPDSICLVEWPEKGGDFLPNADINILLSYHGNQRCASITADSQYGYALLKKSGLN</sequence>
<protein>
    <recommendedName>
        <fullName evidence="3">tRNA threonylcarbamoyladenosine biosynthesis protein TsaE</fullName>
    </recommendedName>
    <alternativeName>
        <fullName evidence="10">t(6)A37 threonylcarbamoyladenosine biosynthesis protein TsaE</fullName>
    </alternativeName>
</protein>
<keyword evidence="12" id="KW-1185">Reference proteome</keyword>
<evidence type="ECO:0000256" key="6">
    <source>
        <dbReference type="ARBA" id="ARBA00022723"/>
    </source>
</evidence>
<dbReference type="AlphaFoldDB" id="S3DLG3"/>
<dbReference type="PATRIC" id="fig|1236703.3.peg.468"/>
<dbReference type="eggNOG" id="COG0802">
    <property type="taxonomic scope" value="Bacteria"/>
</dbReference>
<evidence type="ECO:0000256" key="7">
    <source>
        <dbReference type="ARBA" id="ARBA00022741"/>
    </source>
</evidence>
<dbReference type="RefSeq" id="WP_016503802.1">
    <property type="nucleotide sequence ID" value="NZ_AMSD01000001.1"/>
</dbReference>
<dbReference type="GO" id="GO:0005737">
    <property type="term" value="C:cytoplasm"/>
    <property type="evidence" value="ECO:0007669"/>
    <property type="project" value="UniProtKB-SubCell"/>
</dbReference>
<dbReference type="SUPFAM" id="SSF52540">
    <property type="entry name" value="P-loop containing nucleoside triphosphate hydrolases"/>
    <property type="match status" value="1"/>
</dbReference>
<dbReference type="PANTHER" id="PTHR33540">
    <property type="entry name" value="TRNA THREONYLCARBAMOYLADENOSINE BIOSYNTHESIS PROTEIN TSAE"/>
    <property type="match status" value="1"/>
</dbReference>
<evidence type="ECO:0000256" key="2">
    <source>
        <dbReference type="ARBA" id="ARBA00007599"/>
    </source>
</evidence>
<evidence type="ECO:0000313" key="12">
    <source>
        <dbReference type="Proteomes" id="UP000053688"/>
    </source>
</evidence>
<dbReference type="GO" id="GO:0005524">
    <property type="term" value="F:ATP binding"/>
    <property type="evidence" value="ECO:0007669"/>
    <property type="project" value="UniProtKB-KW"/>
</dbReference>
<dbReference type="GO" id="GO:0046872">
    <property type="term" value="F:metal ion binding"/>
    <property type="evidence" value="ECO:0007669"/>
    <property type="project" value="UniProtKB-KW"/>
</dbReference>
<evidence type="ECO:0000256" key="1">
    <source>
        <dbReference type="ARBA" id="ARBA00004496"/>
    </source>
</evidence>
<dbReference type="EMBL" id="AMSD01000001">
    <property type="protein sequence ID" value="EPE38004.1"/>
    <property type="molecule type" value="Genomic_DNA"/>
</dbReference>
<organism evidence="11 12">
    <name type="scientific">Candidatus Photodesmus katoptron Akat1</name>
    <dbReference type="NCBI Taxonomy" id="1236703"/>
    <lineage>
        <taxon>Bacteria</taxon>
        <taxon>Pseudomonadati</taxon>
        <taxon>Pseudomonadota</taxon>
        <taxon>Gammaproteobacteria</taxon>
        <taxon>Vibrionales</taxon>
        <taxon>Vibrionaceae</taxon>
        <taxon>Candidatus Photodesmus</taxon>
    </lineage>
</organism>
<dbReference type="NCBIfam" id="TIGR00150">
    <property type="entry name" value="T6A_YjeE"/>
    <property type="match status" value="1"/>
</dbReference>
<gene>
    <name evidence="11" type="ORF">O1U_0467</name>
</gene>
<accession>S3DLG3</accession>
<evidence type="ECO:0000256" key="8">
    <source>
        <dbReference type="ARBA" id="ARBA00022840"/>
    </source>
</evidence>
<evidence type="ECO:0000313" key="11">
    <source>
        <dbReference type="EMBL" id="EPE38004.1"/>
    </source>
</evidence>
<dbReference type="Gene3D" id="3.40.50.300">
    <property type="entry name" value="P-loop containing nucleotide triphosphate hydrolases"/>
    <property type="match status" value="1"/>
</dbReference>
<reference evidence="11 12" key="1">
    <citation type="journal article" date="2014" name="Environ. Microbiol.">
        <title>Genomic signatures of obligate host dependence in the luminous bacterial symbiont of a vertebrate.</title>
        <authorList>
            <person name="Hendry T.A."/>
            <person name="de Wet J.R."/>
            <person name="Dunlap P.V."/>
        </authorList>
    </citation>
    <scope>NUCLEOTIDE SEQUENCE [LARGE SCALE GENOMIC DNA]</scope>
    <source>
        <strain evidence="11 12">Akat1</strain>
    </source>
</reference>
<dbReference type="PANTHER" id="PTHR33540:SF2">
    <property type="entry name" value="TRNA THREONYLCARBAMOYLADENOSINE BIOSYNTHESIS PROTEIN TSAE"/>
    <property type="match status" value="1"/>
</dbReference>
<dbReference type="GO" id="GO:0002949">
    <property type="term" value="P:tRNA threonylcarbamoyladenosine modification"/>
    <property type="evidence" value="ECO:0007669"/>
    <property type="project" value="InterPro"/>
</dbReference>
<evidence type="ECO:0000256" key="5">
    <source>
        <dbReference type="ARBA" id="ARBA00022694"/>
    </source>
</evidence>
<comment type="similarity">
    <text evidence="2">Belongs to the TsaE family.</text>
</comment>
<keyword evidence="6" id="KW-0479">Metal-binding</keyword>
<dbReference type="InterPro" id="IPR027417">
    <property type="entry name" value="P-loop_NTPase"/>
</dbReference>
<dbReference type="Pfam" id="PF02367">
    <property type="entry name" value="TsaE"/>
    <property type="match status" value="1"/>
</dbReference>
<comment type="subcellular location">
    <subcellularLocation>
        <location evidence="1">Cytoplasm</location>
    </subcellularLocation>
</comment>
<proteinExistence type="inferred from homology"/>
<evidence type="ECO:0000256" key="4">
    <source>
        <dbReference type="ARBA" id="ARBA00022490"/>
    </source>
</evidence>
<dbReference type="Proteomes" id="UP000053688">
    <property type="component" value="Unassembled WGS sequence"/>
</dbReference>
<dbReference type="GO" id="GO:0016787">
    <property type="term" value="F:hydrolase activity"/>
    <property type="evidence" value="ECO:0007669"/>
    <property type="project" value="UniProtKB-KW"/>
</dbReference>
<keyword evidence="7" id="KW-0547">Nucleotide-binding</keyword>
<keyword evidence="8" id="KW-0067">ATP-binding</keyword>
<keyword evidence="9" id="KW-0460">Magnesium</keyword>
<keyword evidence="11" id="KW-0378">Hydrolase</keyword>
<evidence type="ECO:0000256" key="3">
    <source>
        <dbReference type="ARBA" id="ARBA00019010"/>
    </source>
</evidence>
<name>S3DLG3_9GAMM</name>
<dbReference type="STRING" id="28176.CF66_1014"/>
<keyword evidence="5" id="KW-0819">tRNA processing</keyword>
<keyword evidence="4" id="KW-0963">Cytoplasm</keyword>